<gene>
    <name evidence="5" type="ORF">ACFYXQ_45930</name>
</gene>
<evidence type="ECO:0000256" key="3">
    <source>
        <dbReference type="ARBA" id="ARBA00022827"/>
    </source>
</evidence>
<keyword evidence="6" id="KW-1185">Reference proteome</keyword>
<evidence type="ECO:0000256" key="2">
    <source>
        <dbReference type="ARBA" id="ARBA00022630"/>
    </source>
</evidence>
<evidence type="ECO:0000256" key="1">
    <source>
        <dbReference type="ARBA" id="ARBA00001974"/>
    </source>
</evidence>
<name>A0ABW6SHL5_9NOCA</name>
<keyword evidence="5" id="KW-0560">Oxidoreductase</keyword>
<protein>
    <submittedName>
        <fullName evidence="5">FAD-dependent monooxygenase</fullName>
    </submittedName>
</protein>
<dbReference type="Gene3D" id="3.40.30.120">
    <property type="match status" value="1"/>
</dbReference>
<dbReference type="PANTHER" id="PTHR43004:SF19">
    <property type="entry name" value="BINDING MONOOXYGENASE, PUTATIVE (JCVI)-RELATED"/>
    <property type="match status" value="1"/>
</dbReference>
<dbReference type="Gene3D" id="3.30.70.2450">
    <property type="match status" value="1"/>
</dbReference>
<comment type="cofactor">
    <cofactor evidence="1">
        <name>FAD</name>
        <dbReference type="ChEBI" id="CHEBI:57692"/>
    </cofactor>
</comment>
<dbReference type="Pfam" id="PF01494">
    <property type="entry name" value="FAD_binding_3"/>
    <property type="match status" value="1"/>
</dbReference>
<keyword evidence="5" id="KW-0503">Monooxygenase</keyword>
<dbReference type="PRINTS" id="PR00420">
    <property type="entry name" value="RNGMNOXGNASE"/>
</dbReference>
<organism evidence="5 6">
    <name type="scientific">Nocardia jiangxiensis</name>
    <dbReference type="NCBI Taxonomy" id="282685"/>
    <lineage>
        <taxon>Bacteria</taxon>
        <taxon>Bacillati</taxon>
        <taxon>Actinomycetota</taxon>
        <taxon>Actinomycetes</taxon>
        <taxon>Mycobacteriales</taxon>
        <taxon>Nocardiaceae</taxon>
        <taxon>Nocardia</taxon>
    </lineage>
</organism>
<keyword evidence="2" id="KW-0285">Flavoprotein</keyword>
<reference evidence="5 6" key="1">
    <citation type="submission" date="2024-10" db="EMBL/GenBank/DDBJ databases">
        <title>The Natural Products Discovery Center: Release of the First 8490 Sequenced Strains for Exploring Actinobacteria Biosynthetic Diversity.</title>
        <authorList>
            <person name="Kalkreuter E."/>
            <person name="Kautsar S.A."/>
            <person name="Yang D."/>
            <person name="Bader C.D."/>
            <person name="Teijaro C.N."/>
            <person name="Fluegel L."/>
            <person name="Davis C.M."/>
            <person name="Simpson J.R."/>
            <person name="Lauterbach L."/>
            <person name="Steele A.D."/>
            <person name="Gui C."/>
            <person name="Meng S."/>
            <person name="Li G."/>
            <person name="Viehrig K."/>
            <person name="Ye F."/>
            <person name="Su P."/>
            <person name="Kiefer A.F."/>
            <person name="Nichols A."/>
            <person name="Cepeda A.J."/>
            <person name="Yan W."/>
            <person name="Fan B."/>
            <person name="Jiang Y."/>
            <person name="Adhikari A."/>
            <person name="Zheng C.-J."/>
            <person name="Schuster L."/>
            <person name="Cowan T.M."/>
            <person name="Smanski M.J."/>
            <person name="Chevrette M.G."/>
            <person name="De Carvalho L.P.S."/>
            <person name="Shen B."/>
        </authorList>
    </citation>
    <scope>NUCLEOTIDE SEQUENCE [LARGE SCALE GENOMIC DNA]</scope>
    <source>
        <strain evidence="5 6">NPDC002593</strain>
    </source>
</reference>
<accession>A0ABW6SHL5</accession>
<dbReference type="EMBL" id="JBIAQY010000038">
    <property type="protein sequence ID" value="MFF3575099.1"/>
    <property type="molecule type" value="Genomic_DNA"/>
</dbReference>
<dbReference type="Gene3D" id="3.50.50.60">
    <property type="entry name" value="FAD/NAD(P)-binding domain"/>
    <property type="match status" value="1"/>
</dbReference>
<dbReference type="InterPro" id="IPR050641">
    <property type="entry name" value="RIFMO-like"/>
</dbReference>
<evidence type="ECO:0000259" key="4">
    <source>
        <dbReference type="Pfam" id="PF01494"/>
    </source>
</evidence>
<sequence length="515" mass="55537">MPTDNRTHAPVIIVGAGPTGLTLATELRRGGAEVLLLDRRTDRGVEGSRAAGMQPRTVEMFDLRGLADRFLALGPPLNIGNFAGIILDYSQLPSRFPHAYNIMQADTEQVLESVAAELCAPVRWSTEVTGLRQDAEGVEVTVEGPHGVETLCGSYLVGCDGGRSIVRKSIGVGFPGTDPTMVCLIGDVELDEPPQRPMFLERREAGLITVIGFRPGWYRVVTSERERTAGAGDPVTLEELRAATHRIAGTDFGMRSASWLSHFTDSIRQADRYRVGRVFLAGDAAHIHLPAGGQGMNMGIQDAFNLGWKLAAVLRGEAPDALLDTYHDERHAADADTLKIIRAQSILCEPGPRPADLLELLARLVGFDDVNRYLTAVLSGLDLRYPTTGEHPLLGRRVPDADLNTSTDAKRIYELLHAGRPVLLDFSGTMNTPDAAAGWADRIDIVRADRSSDIWALPAGADIPAPTALLIRPDGYVAWASDSTPDLTGLQQALTTWCGPALNDRPLQNPGIGAT</sequence>
<dbReference type="InterPro" id="IPR002938">
    <property type="entry name" value="FAD-bd"/>
</dbReference>
<dbReference type="Pfam" id="PF21274">
    <property type="entry name" value="Rng_hyd_C"/>
    <property type="match status" value="1"/>
</dbReference>
<evidence type="ECO:0000313" key="5">
    <source>
        <dbReference type="EMBL" id="MFF3575099.1"/>
    </source>
</evidence>
<feature type="domain" description="FAD-binding" evidence="4">
    <location>
        <begin position="9"/>
        <end position="335"/>
    </location>
</feature>
<dbReference type="Proteomes" id="UP001601992">
    <property type="component" value="Unassembled WGS sequence"/>
</dbReference>
<dbReference type="InterPro" id="IPR036188">
    <property type="entry name" value="FAD/NAD-bd_sf"/>
</dbReference>
<dbReference type="GO" id="GO:0004497">
    <property type="term" value="F:monooxygenase activity"/>
    <property type="evidence" value="ECO:0007669"/>
    <property type="project" value="UniProtKB-KW"/>
</dbReference>
<proteinExistence type="predicted"/>
<dbReference type="RefSeq" id="WP_387407085.1">
    <property type="nucleotide sequence ID" value="NZ_JBIAQY010000038.1"/>
</dbReference>
<keyword evidence="3" id="KW-0274">FAD</keyword>
<comment type="caution">
    <text evidence="5">The sequence shown here is derived from an EMBL/GenBank/DDBJ whole genome shotgun (WGS) entry which is preliminary data.</text>
</comment>
<dbReference type="SUPFAM" id="SSF51905">
    <property type="entry name" value="FAD/NAD(P)-binding domain"/>
    <property type="match status" value="1"/>
</dbReference>
<dbReference type="PANTHER" id="PTHR43004">
    <property type="entry name" value="TRK SYSTEM POTASSIUM UPTAKE PROTEIN"/>
    <property type="match status" value="1"/>
</dbReference>
<evidence type="ECO:0000313" key="6">
    <source>
        <dbReference type="Proteomes" id="UP001601992"/>
    </source>
</evidence>